<protein>
    <recommendedName>
        <fullName evidence="4">5,10-methylenetetrahydromethanopterin reductase</fullName>
        <ecNumber evidence="4">1.5.98.2</ecNumber>
    </recommendedName>
    <alternativeName>
        <fullName evidence="4">Coenzyme F420-dependent N(5),N(10)-methylenetetrahydromethanopterin reductase</fullName>
    </alternativeName>
    <alternativeName>
        <fullName evidence="4">Methylene-H(4)MPT reductase</fullName>
    </alternativeName>
</protein>
<dbReference type="NCBIfam" id="NF002619">
    <property type="entry name" value="PRK02271.1"/>
    <property type="match status" value="1"/>
</dbReference>
<feature type="domain" description="Luciferase-like" evidence="5">
    <location>
        <begin position="12"/>
        <end position="303"/>
    </location>
</feature>
<gene>
    <name evidence="4" type="primary">mer</name>
    <name evidence="6" type="ORF">JH146_0139</name>
</gene>
<evidence type="ECO:0000256" key="4">
    <source>
        <dbReference type="HAMAP-Rule" id="MF_01091"/>
    </source>
</evidence>
<evidence type="ECO:0000259" key="5">
    <source>
        <dbReference type="Pfam" id="PF00296"/>
    </source>
</evidence>
<sequence>MKFGIEFVPNEPIQKLCYYVKLAEDNGFEYCWITDHYNNRNVYMALTAIAMNTNKIKLGPGVTNPYVRNPAITASAIATLDEISGGRAVLGIGPGDKATFDALGIEWVKPVTTLKESIEVMRKLLAGERVSFEGKVVKVAGAALAVKPIQKKVPVYVGAQGPKMLETAGMIADGVLINASNPKDFEAAIPLIKKGAEAAGRSMDEIDVAAYACMSVDKNAEKAKQAAVPVVAFIAAGSPPVVLERHGIDVEKVEKIREALKKGDFGTAFGTVDDAMLEAFSIYGTPDDVVEKCKKLAEMGVTQIVAGSPIGPNKETAIKLIGKKIIPALKE</sequence>
<reference evidence="6 7" key="1">
    <citation type="journal article" date="2015" name="Int. J. Syst. Evol. Microbiol.">
        <title>M ethanocaldococcus bathoardescens sp. nov., a hyperthermophilic methanogen isolated from a volcanically active deep-sea hydrothermal vent.</title>
        <authorList>
            <person name="Stewart L.C."/>
            <person name="Jung J.H."/>
            <person name="Kim Y.T."/>
            <person name="Kwon S.W."/>
            <person name="Park C.S."/>
            <person name="Holden J.F."/>
        </authorList>
    </citation>
    <scope>NUCLEOTIDE SEQUENCE [LARGE SCALE GENOMIC DNA]</scope>
    <source>
        <strain evidence="6 7">JH146</strain>
    </source>
</reference>
<comment type="similarity">
    <text evidence="4">Belongs to the mer family.</text>
</comment>
<comment type="function">
    <text evidence="4">Catalyzes the reversible reduction of methylene-H(4)MPT to methyl-H(4)MPT.</text>
</comment>
<dbReference type="Gene3D" id="3.20.20.30">
    <property type="entry name" value="Luciferase-like domain"/>
    <property type="match status" value="1"/>
</dbReference>
<dbReference type="GO" id="GO:0018537">
    <property type="term" value="F:coenzyme F420-dependent N5,N10-methenyltetrahydromethanopterin reductase activity"/>
    <property type="evidence" value="ECO:0007669"/>
    <property type="project" value="UniProtKB-UniRule"/>
</dbReference>
<evidence type="ECO:0000256" key="1">
    <source>
        <dbReference type="ARBA" id="ARBA00022490"/>
    </source>
</evidence>
<dbReference type="HOGENOM" id="CLU_027853_5_3_2"/>
<accession>A0A076L9K5</accession>
<dbReference type="Pfam" id="PF00296">
    <property type="entry name" value="Bac_luciferase"/>
    <property type="match status" value="1"/>
</dbReference>
<keyword evidence="7" id="KW-1185">Reference proteome</keyword>
<dbReference type="EMBL" id="CP009149">
    <property type="protein sequence ID" value="AIJ04990.1"/>
    <property type="molecule type" value="Genomic_DNA"/>
</dbReference>
<evidence type="ECO:0000313" key="7">
    <source>
        <dbReference type="Proteomes" id="UP000028781"/>
    </source>
</evidence>
<comment type="catalytic activity">
    <reaction evidence="4">
        <text>5-methyl-5,6,7,8-tetrahydromethanopterin + oxidized coenzyme F420-(gamma-L-Glu)(n) + H(+) = 5,10-methylenetetrahydromethanopterin + reduced coenzyme F420-(gamma-L-Glu)(n)</text>
        <dbReference type="Rhea" id="RHEA:21144"/>
        <dbReference type="Rhea" id="RHEA-COMP:12939"/>
        <dbReference type="Rhea" id="RHEA-COMP:14378"/>
        <dbReference type="ChEBI" id="CHEBI:15378"/>
        <dbReference type="ChEBI" id="CHEBI:57818"/>
        <dbReference type="ChEBI" id="CHEBI:58116"/>
        <dbReference type="ChEBI" id="CHEBI:133980"/>
        <dbReference type="ChEBI" id="CHEBI:139511"/>
        <dbReference type="EC" id="1.5.98.2"/>
    </reaction>
</comment>
<dbReference type="PANTHER" id="PTHR43244:SF1">
    <property type="entry name" value="5,10-METHYLENETETRAHYDROMETHANOPTERIN REDUCTASE"/>
    <property type="match status" value="1"/>
</dbReference>
<dbReference type="InterPro" id="IPR050564">
    <property type="entry name" value="F420-G6PD/mer"/>
</dbReference>
<dbReference type="SUPFAM" id="SSF51679">
    <property type="entry name" value="Bacterial luciferase-like"/>
    <property type="match status" value="1"/>
</dbReference>
<dbReference type="KEGG" id="mjh:JH146_0139"/>
<dbReference type="GO" id="GO:0005737">
    <property type="term" value="C:cytoplasm"/>
    <property type="evidence" value="ECO:0007669"/>
    <property type="project" value="UniProtKB-SubCell"/>
</dbReference>
<dbReference type="CDD" id="cd01097">
    <property type="entry name" value="Tetrahydromethanopterin_reductase"/>
    <property type="match status" value="1"/>
</dbReference>
<keyword evidence="2 4" id="KW-0554">One-carbon metabolism</keyword>
<dbReference type="NCBIfam" id="TIGR03555">
    <property type="entry name" value="F420_mer"/>
    <property type="match status" value="1"/>
</dbReference>
<evidence type="ECO:0000256" key="3">
    <source>
        <dbReference type="ARBA" id="ARBA00023002"/>
    </source>
</evidence>
<dbReference type="EC" id="1.5.98.2" evidence="4"/>
<evidence type="ECO:0000256" key="2">
    <source>
        <dbReference type="ARBA" id="ARBA00022563"/>
    </source>
</evidence>
<evidence type="ECO:0000313" key="6">
    <source>
        <dbReference type="EMBL" id="AIJ04990.1"/>
    </source>
</evidence>
<keyword evidence="1 4" id="KW-0963">Cytoplasm</keyword>
<proteinExistence type="inferred from homology"/>
<dbReference type="InterPro" id="IPR036661">
    <property type="entry name" value="Luciferase-like_sf"/>
</dbReference>
<dbReference type="Proteomes" id="UP000028781">
    <property type="component" value="Chromosome"/>
</dbReference>
<keyword evidence="3 4" id="KW-0560">Oxidoreductase</keyword>
<dbReference type="HAMAP" id="MF_01091">
    <property type="entry name" value="F420_mer"/>
    <property type="match status" value="1"/>
</dbReference>
<dbReference type="GO" id="GO:0016705">
    <property type="term" value="F:oxidoreductase activity, acting on paired donors, with incorporation or reduction of molecular oxygen"/>
    <property type="evidence" value="ECO:0007669"/>
    <property type="project" value="InterPro"/>
</dbReference>
<dbReference type="GO" id="GO:0006730">
    <property type="term" value="P:one-carbon metabolic process"/>
    <property type="evidence" value="ECO:0007669"/>
    <property type="project" value="UniProtKB-UniRule"/>
</dbReference>
<dbReference type="GeneID" id="24890729"/>
<comment type="pathway">
    <text evidence="4">One-carbon metabolism; methanogenesis from CO(2); methyl-coenzyme M from 5,10-methylene-5,6,7,8-tetrahydromethanopterin: step 1/2.</text>
</comment>
<comment type="subcellular location">
    <subcellularLocation>
        <location evidence="4">Cytoplasm</location>
    </subcellularLocation>
</comment>
<dbReference type="RefSeq" id="WP_048201200.1">
    <property type="nucleotide sequence ID" value="NZ_CP009149.1"/>
</dbReference>
<dbReference type="STRING" id="1301915.JH146_0139"/>
<dbReference type="AlphaFoldDB" id="A0A076L9K5"/>
<dbReference type="InterPro" id="IPR011251">
    <property type="entry name" value="Luciferase-like_dom"/>
</dbReference>
<dbReference type="PANTHER" id="PTHR43244">
    <property type="match status" value="1"/>
</dbReference>
<dbReference type="GO" id="GO:0019386">
    <property type="term" value="P:methanogenesis, from carbon dioxide"/>
    <property type="evidence" value="ECO:0007669"/>
    <property type="project" value="UniProtKB-UniRule"/>
</dbReference>
<dbReference type="OrthoDB" id="213164at2157"/>
<dbReference type="UniPathway" id="UPA00640">
    <property type="reaction ID" value="UER00697"/>
</dbReference>
<keyword evidence="4" id="KW-0484">Methanogenesis</keyword>
<organism evidence="6 7">
    <name type="scientific">Methanocaldococcus bathoardescens</name>
    <dbReference type="NCBI Taxonomy" id="1301915"/>
    <lineage>
        <taxon>Archaea</taxon>
        <taxon>Methanobacteriati</taxon>
        <taxon>Methanobacteriota</taxon>
        <taxon>Methanomada group</taxon>
        <taxon>Methanococci</taxon>
        <taxon>Methanococcales</taxon>
        <taxon>Methanocaldococcaceae</taxon>
        <taxon>Methanocaldococcus</taxon>
    </lineage>
</organism>
<dbReference type="InterPro" id="IPR019946">
    <property type="entry name" value="MeH4methanopterin_reductase"/>
</dbReference>
<name>A0A076L9K5_9EURY</name>